<accession>A0A2P1PY49</accession>
<reference evidence="2 3" key="2">
    <citation type="submission" date="2018-03" db="EMBL/GenBank/DDBJ databases">
        <authorList>
            <person name="Keele B.F."/>
        </authorList>
    </citation>
    <scope>NUCLEOTIDE SEQUENCE [LARGE SCALE GENOMIC DNA]</scope>
    <source>
        <strain evidence="2 3">D13</strain>
    </source>
</reference>
<organism evidence="2 3">
    <name type="scientific">Ahniella affigens</name>
    <dbReference type="NCBI Taxonomy" id="2021234"/>
    <lineage>
        <taxon>Bacteria</taxon>
        <taxon>Pseudomonadati</taxon>
        <taxon>Pseudomonadota</taxon>
        <taxon>Gammaproteobacteria</taxon>
        <taxon>Lysobacterales</taxon>
        <taxon>Rhodanobacteraceae</taxon>
        <taxon>Ahniella</taxon>
    </lineage>
</organism>
<sequence>MDFGNLIPISLFVCIVVAIKIIAESRLRRRLAETHANEELIKAMLMADEKARQMSAFKWGTVLVSLGAAFGLIEAFRLRSDSPGTWGLLLAAAGAGMLGYHFLASRR</sequence>
<proteinExistence type="predicted"/>
<name>A0A2P1PY49_9GAMM</name>
<dbReference type="EMBL" id="CP027860">
    <property type="protein sequence ID" value="AVP99753.1"/>
    <property type="molecule type" value="Genomic_DNA"/>
</dbReference>
<reference evidence="2 3" key="1">
    <citation type="submission" date="2018-03" db="EMBL/GenBank/DDBJ databases">
        <title>Ahniella affigens gen. nov., sp. nov., a gammaproteobacterium isolated from sandy soil near a stream.</title>
        <authorList>
            <person name="Ko Y."/>
            <person name="Kim J.-H."/>
        </authorList>
    </citation>
    <scope>NUCLEOTIDE SEQUENCE [LARGE SCALE GENOMIC DNA]</scope>
    <source>
        <strain evidence="2 3">D13</strain>
    </source>
</reference>
<gene>
    <name evidence="2" type="ORF">C7S18_22390</name>
</gene>
<feature type="transmembrane region" description="Helical" evidence="1">
    <location>
        <begin position="6"/>
        <end position="23"/>
    </location>
</feature>
<dbReference type="OrthoDB" id="5954762at2"/>
<keyword evidence="1" id="KW-0812">Transmembrane</keyword>
<protein>
    <submittedName>
        <fullName evidence="2">Uncharacterized protein</fullName>
    </submittedName>
</protein>
<keyword evidence="1" id="KW-1133">Transmembrane helix</keyword>
<feature type="transmembrane region" description="Helical" evidence="1">
    <location>
        <begin position="85"/>
        <end position="103"/>
    </location>
</feature>
<evidence type="ECO:0000313" key="3">
    <source>
        <dbReference type="Proteomes" id="UP000241074"/>
    </source>
</evidence>
<dbReference type="AlphaFoldDB" id="A0A2P1PY49"/>
<evidence type="ECO:0000256" key="1">
    <source>
        <dbReference type="SAM" id="Phobius"/>
    </source>
</evidence>
<keyword evidence="3" id="KW-1185">Reference proteome</keyword>
<evidence type="ECO:0000313" key="2">
    <source>
        <dbReference type="EMBL" id="AVP99753.1"/>
    </source>
</evidence>
<dbReference type="RefSeq" id="WP_106893672.1">
    <property type="nucleotide sequence ID" value="NZ_CP027860.1"/>
</dbReference>
<dbReference type="KEGG" id="xba:C7S18_22390"/>
<feature type="transmembrane region" description="Helical" evidence="1">
    <location>
        <begin position="56"/>
        <end position="73"/>
    </location>
</feature>
<dbReference type="Proteomes" id="UP000241074">
    <property type="component" value="Chromosome"/>
</dbReference>
<keyword evidence="1" id="KW-0472">Membrane</keyword>